<dbReference type="SUPFAM" id="SSF47384">
    <property type="entry name" value="Homodimeric domain of signal transducing histidine kinase"/>
    <property type="match status" value="1"/>
</dbReference>
<organism evidence="11 12">
    <name type="scientific">Actinoplanes sandaracinus</name>
    <dbReference type="NCBI Taxonomy" id="3045177"/>
    <lineage>
        <taxon>Bacteria</taxon>
        <taxon>Bacillati</taxon>
        <taxon>Actinomycetota</taxon>
        <taxon>Actinomycetes</taxon>
        <taxon>Micromonosporales</taxon>
        <taxon>Micromonosporaceae</taxon>
        <taxon>Actinoplanes</taxon>
    </lineage>
</organism>
<proteinExistence type="predicted"/>
<feature type="compositionally biased region" description="Polar residues" evidence="8">
    <location>
        <begin position="411"/>
        <end position="421"/>
    </location>
</feature>
<dbReference type="PRINTS" id="PR00344">
    <property type="entry name" value="BCTRLSENSOR"/>
</dbReference>
<keyword evidence="6 11" id="KW-0418">Kinase</keyword>
<accession>A0ABT6WVN4</accession>
<dbReference type="InterPro" id="IPR004358">
    <property type="entry name" value="Sig_transdc_His_kin-like_C"/>
</dbReference>
<dbReference type="PANTHER" id="PTHR43711:SF26">
    <property type="entry name" value="SENSOR HISTIDINE KINASE RCSC"/>
    <property type="match status" value="1"/>
</dbReference>
<dbReference type="InterPro" id="IPR003594">
    <property type="entry name" value="HATPase_dom"/>
</dbReference>
<evidence type="ECO:0000256" key="2">
    <source>
        <dbReference type="ARBA" id="ARBA00004236"/>
    </source>
</evidence>
<dbReference type="PANTHER" id="PTHR43711">
    <property type="entry name" value="TWO-COMPONENT HISTIDINE KINASE"/>
    <property type="match status" value="1"/>
</dbReference>
<dbReference type="GO" id="GO:0016301">
    <property type="term" value="F:kinase activity"/>
    <property type="evidence" value="ECO:0007669"/>
    <property type="project" value="UniProtKB-KW"/>
</dbReference>
<reference evidence="11 12" key="1">
    <citation type="submission" date="2023-05" db="EMBL/GenBank/DDBJ databases">
        <title>Actinoplanes sp. NEAU-A12 genome sequencing.</title>
        <authorList>
            <person name="Wang Z.-S."/>
        </authorList>
    </citation>
    <scope>NUCLEOTIDE SEQUENCE [LARGE SCALE GENOMIC DNA]</scope>
    <source>
        <strain evidence="11 12">NEAU-A12</strain>
    </source>
</reference>
<evidence type="ECO:0000256" key="3">
    <source>
        <dbReference type="ARBA" id="ARBA00012438"/>
    </source>
</evidence>
<evidence type="ECO:0000313" key="11">
    <source>
        <dbReference type="EMBL" id="MDI6103807.1"/>
    </source>
</evidence>
<dbReference type="InterPro" id="IPR005467">
    <property type="entry name" value="His_kinase_dom"/>
</dbReference>
<evidence type="ECO:0000256" key="4">
    <source>
        <dbReference type="ARBA" id="ARBA00022553"/>
    </source>
</evidence>
<feature type="transmembrane region" description="Helical" evidence="9">
    <location>
        <begin position="128"/>
        <end position="146"/>
    </location>
</feature>
<comment type="catalytic activity">
    <reaction evidence="1">
        <text>ATP + protein L-histidine = ADP + protein N-phospho-L-histidine.</text>
        <dbReference type="EC" id="2.7.13.3"/>
    </reaction>
</comment>
<dbReference type="Pfam" id="PF02518">
    <property type="entry name" value="HATPase_c"/>
    <property type="match status" value="1"/>
</dbReference>
<dbReference type="InterPro" id="IPR050736">
    <property type="entry name" value="Sensor_HK_Regulatory"/>
</dbReference>
<dbReference type="Gene3D" id="3.30.565.10">
    <property type="entry name" value="Histidine kinase-like ATPase, C-terminal domain"/>
    <property type="match status" value="1"/>
</dbReference>
<comment type="caution">
    <text evidence="11">The sequence shown here is derived from an EMBL/GenBank/DDBJ whole genome shotgun (WGS) entry which is preliminary data.</text>
</comment>
<sequence>MRVSDPGDRLTAWERPATAEHLLVLVFAVMIVTGVTAILLHPNVARSYYIIETAALIARVLAIIWLVATRGRARHPWTIAALLLMDILLLKAVFATIPIQFARESFILHSVMRLPLVCAVLPVRQTMVVLPVLLAGPSVILGWQAVTLGWDGITMPLMWLVTVTVTGYCIRRLTRQLSVARTEVLHLSARLAHMSHELRTPLNAIIGFNALMAAESETDGHVTVPIDWTRRIESNSKHLLAMINNVLDLAKIEAGKMPLHRQPVSLRDVSAEVSSSLASLAREKDIELVTTVADLHVDADPVHVYQILTNLLSNALKFTPASGRVTVSAQRAGPHNALTVTDTGPGIDPADQRRIFEDFEQSGSSHSSTPGTGLGLALARRLTQAHGGHIELESTPGQGAAFTVFLPTTDPAATNPETAASQIPHHH</sequence>
<dbReference type="Proteomes" id="UP001241758">
    <property type="component" value="Unassembled WGS sequence"/>
</dbReference>
<evidence type="ECO:0000259" key="10">
    <source>
        <dbReference type="PROSITE" id="PS50109"/>
    </source>
</evidence>
<dbReference type="CDD" id="cd16922">
    <property type="entry name" value="HATPase_EvgS-ArcB-TorS-like"/>
    <property type="match status" value="1"/>
</dbReference>
<keyword evidence="9" id="KW-0472">Membrane</keyword>
<feature type="transmembrane region" description="Helical" evidence="9">
    <location>
        <begin position="152"/>
        <end position="170"/>
    </location>
</feature>
<dbReference type="EMBL" id="JASCTH010000027">
    <property type="protein sequence ID" value="MDI6103807.1"/>
    <property type="molecule type" value="Genomic_DNA"/>
</dbReference>
<dbReference type="RefSeq" id="WP_282765046.1">
    <property type="nucleotide sequence ID" value="NZ_JASCTH010000027.1"/>
</dbReference>
<dbReference type="CDD" id="cd00082">
    <property type="entry name" value="HisKA"/>
    <property type="match status" value="1"/>
</dbReference>
<feature type="transmembrane region" description="Helical" evidence="9">
    <location>
        <begin position="79"/>
        <end position="100"/>
    </location>
</feature>
<dbReference type="PROSITE" id="PS50109">
    <property type="entry name" value="HIS_KIN"/>
    <property type="match status" value="1"/>
</dbReference>
<dbReference type="SMART" id="SM00388">
    <property type="entry name" value="HisKA"/>
    <property type="match status" value="1"/>
</dbReference>
<evidence type="ECO:0000256" key="1">
    <source>
        <dbReference type="ARBA" id="ARBA00000085"/>
    </source>
</evidence>
<protein>
    <recommendedName>
        <fullName evidence="3">histidine kinase</fullName>
        <ecNumber evidence="3">2.7.13.3</ecNumber>
    </recommendedName>
</protein>
<evidence type="ECO:0000256" key="8">
    <source>
        <dbReference type="SAM" id="MobiDB-lite"/>
    </source>
</evidence>
<dbReference type="InterPro" id="IPR036890">
    <property type="entry name" value="HATPase_C_sf"/>
</dbReference>
<keyword evidence="12" id="KW-1185">Reference proteome</keyword>
<feature type="domain" description="Histidine kinase" evidence="10">
    <location>
        <begin position="193"/>
        <end position="410"/>
    </location>
</feature>
<feature type="transmembrane region" description="Helical" evidence="9">
    <location>
        <begin position="21"/>
        <end position="41"/>
    </location>
</feature>
<dbReference type="Pfam" id="PF00512">
    <property type="entry name" value="HisKA"/>
    <property type="match status" value="1"/>
</dbReference>
<keyword evidence="4" id="KW-0597">Phosphoprotein</keyword>
<keyword evidence="7" id="KW-0902">Two-component regulatory system</keyword>
<keyword evidence="9" id="KW-1133">Transmembrane helix</keyword>
<feature type="region of interest" description="Disordered" evidence="8">
    <location>
        <begin position="408"/>
        <end position="427"/>
    </location>
</feature>
<keyword evidence="5" id="KW-0808">Transferase</keyword>
<evidence type="ECO:0000256" key="6">
    <source>
        <dbReference type="ARBA" id="ARBA00022777"/>
    </source>
</evidence>
<dbReference type="EC" id="2.7.13.3" evidence="3"/>
<feature type="transmembrane region" description="Helical" evidence="9">
    <location>
        <begin position="47"/>
        <end position="67"/>
    </location>
</feature>
<comment type="subcellular location">
    <subcellularLocation>
        <location evidence="2">Cell membrane</location>
    </subcellularLocation>
</comment>
<evidence type="ECO:0000256" key="9">
    <source>
        <dbReference type="SAM" id="Phobius"/>
    </source>
</evidence>
<evidence type="ECO:0000256" key="7">
    <source>
        <dbReference type="ARBA" id="ARBA00023012"/>
    </source>
</evidence>
<evidence type="ECO:0000313" key="12">
    <source>
        <dbReference type="Proteomes" id="UP001241758"/>
    </source>
</evidence>
<dbReference type="SUPFAM" id="SSF55874">
    <property type="entry name" value="ATPase domain of HSP90 chaperone/DNA topoisomerase II/histidine kinase"/>
    <property type="match status" value="1"/>
</dbReference>
<dbReference type="SMART" id="SM00387">
    <property type="entry name" value="HATPase_c"/>
    <property type="match status" value="1"/>
</dbReference>
<evidence type="ECO:0000256" key="5">
    <source>
        <dbReference type="ARBA" id="ARBA00022679"/>
    </source>
</evidence>
<dbReference type="Gene3D" id="1.10.287.130">
    <property type="match status" value="1"/>
</dbReference>
<name>A0ABT6WVN4_9ACTN</name>
<dbReference type="InterPro" id="IPR003661">
    <property type="entry name" value="HisK_dim/P_dom"/>
</dbReference>
<dbReference type="InterPro" id="IPR036097">
    <property type="entry name" value="HisK_dim/P_sf"/>
</dbReference>
<gene>
    <name evidence="11" type="ORF">QLQ12_34855</name>
</gene>
<keyword evidence="9" id="KW-0812">Transmembrane</keyword>